<reference evidence="1 2" key="1">
    <citation type="submission" date="2023-09" db="EMBL/GenBank/DDBJ databases">
        <authorList>
            <person name="Wang M."/>
        </authorList>
    </citation>
    <scope>NUCLEOTIDE SEQUENCE [LARGE SCALE GENOMIC DNA]</scope>
    <source>
        <strain evidence="1">GT-2023</strain>
        <tissue evidence="1">Liver</tissue>
    </source>
</reference>
<name>A0ABR3L5B6_9TELE</name>
<evidence type="ECO:0000313" key="2">
    <source>
        <dbReference type="Proteomes" id="UP001558613"/>
    </source>
</evidence>
<organism evidence="1 2">
    <name type="scientific">Cirrhinus molitorella</name>
    <name type="common">mud carp</name>
    <dbReference type="NCBI Taxonomy" id="172907"/>
    <lineage>
        <taxon>Eukaryota</taxon>
        <taxon>Metazoa</taxon>
        <taxon>Chordata</taxon>
        <taxon>Craniata</taxon>
        <taxon>Vertebrata</taxon>
        <taxon>Euteleostomi</taxon>
        <taxon>Actinopterygii</taxon>
        <taxon>Neopterygii</taxon>
        <taxon>Teleostei</taxon>
        <taxon>Ostariophysi</taxon>
        <taxon>Cypriniformes</taxon>
        <taxon>Cyprinidae</taxon>
        <taxon>Labeoninae</taxon>
        <taxon>Labeonini</taxon>
        <taxon>Cirrhinus</taxon>
    </lineage>
</organism>
<dbReference type="EMBL" id="JAYMGO010000137">
    <property type="protein sequence ID" value="KAL1246723.1"/>
    <property type="molecule type" value="Genomic_DNA"/>
</dbReference>
<evidence type="ECO:0000313" key="1">
    <source>
        <dbReference type="EMBL" id="KAL1246723.1"/>
    </source>
</evidence>
<gene>
    <name evidence="1" type="ORF">QQF64_034346</name>
</gene>
<dbReference type="Proteomes" id="UP001558613">
    <property type="component" value="Unassembled WGS sequence"/>
</dbReference>
<protein>
    <submittedName>
        <fullName evidence="1">Uncharacterized protein</fullName>
    </submittedName>
</protein>
<comment type="caution">
    <text evidence="1">The sequence shown here is derived from an EMBL/GenBank/DDBJ whole genome shotgun (WGS) entry which is preliminary data.</text>
</comment>
<accession>A0ABR3L5B6</accession>
<keyword evidence="2" id="KW-1185">Reference proteome</keyword>
<proteinExistence type="predicted"/>
<sequence length="173" mass="18972">MKLGQTLNSQQGPTIIALWQNLLPYDPQRVAYSARHQSLLTTGRFRCSKKKPEFTQVTPHCCTTTAWPSAPIPLASKYSRTSCGQEESLQVWPNTPIPCNLSAQGCQLKGNCSLSRHVQLPLPLFPTVSSLSSASDPPCICVFEPTSQCIQTDCSCWSPFLTTTCPEALQPKS</sequence>